<evidence type="ECO:0000313" key="2">
    <source>
        <dbReference type="Proteomes" id="UP000184442"/>
    </source>
</evidence>
<dbReference type="EMBL" id="FQZS01000007">
    <property type="protein sequence ID" value="SHI74383.1"/>
    <property type="molecule type" value="Genomic_DNA"/>
</dbReference>
<dbReference type="RefSeq" id="WP_139249927.1">
    <property type="nucleotide sequence ID" value="NZ_FQZS01000007.1"/>
</dbReference>
<sequence length="82" mass="9397">MKSTTMARFSIVLLLFYILSMVSGCKYNVVDDNSGLKENMKYFKIVDINEELRSVSISEICKNSKDEIAFYDKENAKTVVIN</sequence>
<accession>A0A1M6DMJ7</accession>
<name>A0A1M6DMJ7_9FIRM</name>
<gene>
    <name evidence="1" type="ORF">SAMN02745176_01185</name>
</gene>
<protein>
    <submittedName>
        <fullName evidence="1">Uncharacterized protein</fullName>
    </submittedName>
</protein>
<organism evidence="1 2">
    <name type="scientific">Lutispora thermophila DSM 19022</name>
    <dbReference type="NCBI Taxonomy" id="1122184"/>
    <lineage>
        <taxon>Bacteria</taxon>
        <taxon>Bacillati</taxon>
        <taxon>Bacillota</taxon>
        <taxon>Clostridia</taxon>
        <taxon>Lutisporales</taxon>
        <taxon>Lutisporaceae</taxon>
        <taxon>Lutispora</taxon>
    </lineage>
</organism>
<keyword evidence="2" id="KW-1185">Reference proteome</keyword>
<dbReference type="Proteomes" id="UP000184442">
    <property type="component" value="Unassembled WGS sequence"/>
</dbReference>
<dbReference type="STRING" id="1122184.SAMN02745176_01185"/>
<dbReference type="AlphaFoldDB" id="A0A1M6DMJ7"/>
<evidence type="ECO:0000313" key="1">
    <source>
        <dbReference type="EMBL" id="SHI74383.1"/>
    </source>
</evidence>
<reference evidence="1 2" key="1">
    <citation type="submission" date="2016-11" db="EMBL/GenBank/DDBJ databases">
        <authorList>
            <person name="Jaros S."/>
            <person name="Januszkiewicz K."/>
            <person name="Wedrychowicz H."/>
        </authorList>
    </citation>
    <scope>NUCLEOTIDE SEQUENCE [LARGE SCALE GENOMIC DNA]</scope>
    <source>
        <strain evidence="1 2">DSM 19022</strain>
    </source>
</reference>
<dbReference type="PROSITE" id="PS51257">
    <property type="entry name" value="PROKAR_LIPOPROTEIN"/>
    <property type="match status" value="1"/>
</dbReference>
<proteinExistence type="predicted"/>